<gene>
    <name evidence="5" type="ORF">DMX07_06190</name>
</gene>
<evidence type="ECO:0000256" key="2">
    <source>
        <dbReference type="SAM" id="MobiDB-lite"/>
    </source>
</evidence>
<feature type="transmembrane region" description="Helical" evidence="3">
    <location>
        <begin position="396"/>
        <end position="417"/>
    </location>
</feature>
<dbReference type="AlphaFoldDB" id="A0A2V4J4Y8"/>
<keyword evidence="1" id="KW-1188">Viral release from host cell</keyword>
<proteinExistence type="predicted"/>
<feature type="transmembrane region" description="Helical" evidence="3">
    <location>
        <begin position="429"/>
        <end position="451"/>
    </location>
</feature>
<dbReference type="PANTHER" id="PTHR37813:SF1">
    <property type="entry name" value="FELS-2 PROPHAGE PROTEIN"/>
    <property type="match status" value="1"/>
</dbReference>
<evidence type="ECO:0000256" key="3">
    <source>
        <dbReference type="SAM" id="Phobius"/>
    </source>
</evidence>
<reference evidence="5 6" key="1">
    <citation type="submission" date="2018-06" db="EMBL/GenBank/DDBJ databases">
        <title>Pseudomonas diversity within urban Lake Michigan freshwaters.</title>
        <authorList>
            <person name="Batrich M."/>
            <person name="Hatzopoulos T."/>
            <person name="Putonti C."/>
        </authorList>
    </citation>
    <scope>NUCLEOTIDE SEQUENCE [LARGE SCALE GENOMIC DNA]</scope>
    <source>
        <strain evidence="5 6">LBp-160603</strain>
    </source>
</reference>
<organism evidence="5 6">
    <name type="scientific">Pseudomonas soli</name>
    <dbReference type="NCBI Taxonomy" id="1306993"/>
    <lineage>
        <taxon>Bacteria</taxon>
        <taxon>Pseudomonadati</taxon>
        <taxon>Pseudomonadota</taxon>
        <taxon>Gammaproteobacteria</taxon>
        <taxon>Pseudomonadales</taxon>
        <taxon>Pseudomonadaceae</taxon>
        <taxon>Pseudomonas</taxon>
    </lineage>
</organism>
<dbReference type="RefSeq" id="WP_110699131.1">
    <property type="nucleotide sequence ID" value="NZ_QJRO01000003.1"/>
</dbReference>
<keyword evidence="3" id="KW-0812">Transmembrane</keyword>
<feature type="region of interest" description="Disordered" evidence="2">
    <location>
        <begin position="705"/>
        <end position="731"/>
    </location>
</feature>
<evidence type="ECO:0000313" key="5">
    <source>
        <dbReference type="EMBL" id="PYB84506.1"/>
    </source>
</evidence>
<sequence>MADKFQLKALITGVDKLSPVLNGVRKNAAVLRKQLNSSGLGKITFGEALQGGAIAAPFVMGVKAAMGFESAMADVKKVVNFESPAQFKAMSDDVLGLSERLPMAAEGIAQIVAAGGQSGIAREELNRFAEDAVKMGVAFDQTAEESGSMMAKWRTAFKMNQDQVVKLADQINYLGNTGAASTGQISNILTAIGPLGEVAGVSAAQLAAMGSTLAGVGIAQDVAATGIKNFMLTLTAGTAATKSQKEAYKALRLDANELAKGMQTDSEGTINRVLETLAKVEKSKQAAVLTNLFGKESVGAIAPLLTSLGTLQKNFKSVGDESQYAGSMNNEYAARAATTQNAMQLLQNRVTRLGITVGSMLLPPLNDFMAAVGPIISSVATLAGAHPWLIKGVLGAAVGFTVLRLATAGATAALALMNGVASMSPVGMIVRGIAIAAGVLIANWSTVAPYFQAVWDKIKAPAMAVWEWMKTTFAWSPLGLIVANWEPLTAFFGALWELVKALSVPFFDFLKEVFDWSPLGLIIKHWEPITGFFKGIWDKLRPIIEPMMKFLGFDSESSGDGVISAATAKVNDWAEQQKARNATGEPVPGALVKPMAQPVQLMPEASSVASLMRAPGQPGPWAAMPLSASQMAEHAQGSLAKGLTPGETLKRAEMGLPGQNSLAAPAAGALAASRGSLVQQAAQASKAQLEGQMVVRFDNAPPGMRVEQADTNQPGLQVSPQVGYRSLGRAS</sequence>
<feature type="transmembrane region" description="Helical" evidence="3">
    <location>
        <begin position="368"/>
        <end position="390"/>
    </location>
</feature>
<dbReference type="PANTHER" id="PTHR37813">
    <property type="entry name" value="FELS-2 PROPHAGE PROTEIN"/>
    <property type="match status" value="1"/>
</dbReference>
<keyword evidence="3" id="KW-1133">Transmembrane helix</keyword>
<comment type="caution">
    <text evidence="5">The sequence shown here is derived from an EMBL/GenBank/DDBJ whole genome shotgun (WGS) entry which is preliminary data.</text>
</comment>
<evidence type="ECO:0000259" key="4">
    <source>
        <dbReference type="Pfam" id="PF10145"/>
    </source>
</evidence>
<feature type="domain" description="Phage tail tape measure protein" evidence="4">
    <location>
        <begin position="92"/>
        <end position="294"/>
    </location>
</feature>
<accession>A0A2V4J4Y8</accession>
<protein>
    <submittedName>
        <fullName evidence="5">Phage tail tape measure protein</fullName>
    </submittedName>
</protein>
<evidence type="ECO:0000256" key="1">
    <source>
        <dbReference type="ARBA" id="ARBA00022612"/>
    </source>
</evidence>
<name>A0A2V4J4Y8_9PSED</name>
<dbReference type="InterPro" id="IPR010090">
    <property type="entry name" value="Phage_tape_meas"/>
</dbReference>
<evidence type="ECO:0000313" key="6">
    <source>
        <dbReference type="Proteomes" id="UP000247620"/>
    </source>
</evidence>
<feature type="compositionally biased region" description="Polar residues" evidence="2">
    <location>
        <begin position="709"/>
        <end position="720"/>
    </location>
</feature>
<keyword evidence="3" id="KW-0472">Membrane</keyword>
<dbReference type="Pfam" id="PF10145">
    <property type="entry name" value="PhageMin_Tail"/>
    <property type="match status" value="1"/>
</dbReference>
<dbReference type="EMBL" id="QJRO01000003">
    <property type="protein sequence ID" value="PYB84506.1"/>
    <property type="molecule type" value="Genomic_DNA"/>
</dbReference>
<dbReference type="Proteomes" id="UP000247620">
    <property type="component" value="Unassembled WGS sequence"/>
</dbReference>
<dbReference type="NCBIfam" id="TIGR01760">
    <property type="entry name" value="tape_meas_TP901"/>
    <property type="match status" value="1"/>
</dbReference>